<evidence type="ECO:0000256" key="1">
    <source>
        <dbReference type="SAM" id="Phobius"/>
    </source>
</evidence>
<comment type="caution">
    <text evidence="2">The sequence shown here is derived from an EMBL/GenBank/DDBJ whole genome shotgun (WGS) entry which is preliminary data.</text>
</comment>
<feature type="transmembrane region" description="Helical" evidence="1">
    <location>
        <begin position="12"/>
        <end position="33"/>
    </location>
</feature>
<sequence length="131" mass="13438">MTTTLSLPGKIALGIAALFGLLYLSFGLAWLGAPSVIAGALGASLLQGTGLSTQLGDSAAFFLCAGGFMLYGVFRRHSSYLMAGALLIGLVAPARILAWQVHGAALTVEPVIVELLTFAVVFTAARAVRAD</sequence>
<keyword evidence="3" id="KW-1185">Reference proteome</keyword>
<reference evidence="2 3" key="1">
    <citation type="journal article" date="2007" name="Proc. Natl. Acad. Sci. U.S.A.">
        <title>Characterization of a marine gammaproteobacterium capable of aerobic anoxygenic photosynthesis.</title>
        <authorList>
            <person name="Fuchs B.M."/>
            <person name="Spring S."/>
            <person name="Teeling H."/>
            <person name="Quast C."/>
            <person name="Wulf J."/>
            <person name="Schattenhofer M."/>
            <person name="Yan S."/>
            <person name="Ferriera S."/>
            <person name="Johnson J."/>
            <person name="Glockner F.O."/>
            <person name="Amann R."/>
        </authorList>
    </citation>
    <scope>NUCLEOTIDE SEQUENCE [LARGE SCALE GENOMIC DNA]</scope>
    <source>
        <strain evidence="2">KT71</strain>
    </source>
</reference>
<dbReference type="Proteomes" id="UP000019205">
    <property type="component" value="Chromosome"/>
</dbReference>
<evidence type="ECO:0000313" key="2">
    <source>
        <dbReference type="EMBL" id="EAQ98407.2"/>
    </source>
</evidence>
<gene>
    <name evidence="2" type="ORF">KT71_00480</name>
</gene>
<keyword evidence="1" id="KW-0812">Transmembrane</keyword>
<protein>
    <recommendedName>
        <fullName evidence="4">DUF4345 domain-containing protein</fullName>
    </recommendedName>
</protein>
<dbReference type="OrthoDB" id="8479483at2"/>
<accession>A4A5W0</accession>
<dbReference type="RefSeq" id="WP_023659996.1">
    <property type="nucleotide sequence ID" value="NZ_CM002299.1"/>
</dbReference>
<feature type="transmembrane region" description="Helical" evidence="1">
    <location>
        <begin position="80"/>
        <end position="99"/>
    </location>
</feature>
<dbReference type="AlphaFoldDB" id="A4A5W0"/>
<feature type="transmembrane region" description="Helical" evidence="1">
    <location>
        <begin position="111"/>
        <end position="128"/>
    </location>
</feature>
<evidence type="ECO:0000313" key="3">
    <source>
        <dbReference type="Proteomes" id="UP000019205"/>
    </source>
</evidence>
<reference evidence="2 3" key="2">
    <citation type="journal article" date="2009" name="PLoS ONE">
        <title>The photosynthetic apparatus and its regulation in the aerobic gammaproteobacterium Congregibacter litoralis gen. nov., sp. nov.</title>
        <authorList>
            <person name="Spring S."/>
            <person name="Lunsdorf H."/>
            <person name="Fuchs B.M."/>
            <person name="Tindall B.J."/>
        </authorList>
    </citation>
    <scope>NUCLEOTIDE SEQUENCE [LARGE SCALE GENOMIC DNA]</scope>
    <source>
        <strain evidence="2">KT71</strain>
    </source>
</reference>
<name>A4A5W0_9GAMM</name>
<dbReference type="EMBL" id="AAOA02000002">
    <property type="protein sequence ID" value="EAQ98407.2"/>
    <property type="molecule type" value="Genomic_DNA"/>
</dbReference>
<dbReference type="STRING" id="314285.KT71_00480"/>
<evidence type="ECO:0008006" key="4">
    <source>
        <dbReference type="Google" id="ProtNLM"/>
    </source>
</evidence>
<dbReference type="HOGENOM" id="CLU_1924016_0_0_6"/>
<dbReference type="eggNOG" id="ENOG5033WZM">
    <property type="taxonomic scope" value="Bacteria"/>
</dbReference>
<proteinExistence type="predicted"/>
<organism evidence="2 3">
    <name type="scientific">Congregibacter litoralis KT71</name>
    <dbReference type="NCBI Taxonomy" id="314285"/>
    <lineage>
        <taxon>Bacteria</taxon>
        <taxon>Pseudomonadati</taxon>
        <taxon>Pseudomonadota</taxon>
        <taxon>Gammaproteobacteria</taxon>
        <taxon>Cellvibrionales</taxon>
        <taxon>Halieaceae</taxon>
        <taxon>Congregibacter</taxon>
    </lineage>
</organism>
<keyword evidence="1" id="KW-0472">Membrane</keyword>
<keyword evidence="1" id="KW-1133">Transmembrane helix</keyword>
<feature type="transmembrane region" description="Helical" evidence="1">
    <location>
        <begin position="53"/>
        <end position="73"/>
    </location>
</feature>